<organism evidence="1 2">
    <name type="scientific">Pinctada imbricata</name>
    <name type="common">Atlantic pearl-oyster</name>
    <name type="synonym">Pinctada martensii</name>
    <dbReference type="NCBI Taxonomy" id="66713"/>
    <lineage>
        <taxon>Eukaryota</taxon>
        <taxon>Metazoa</taxon>
        <taxon>Spiralia</taxon>
        <taxon>Lophotrochozoa</taxon>
        <taxon>Mollusca</taxon>
        <taxon>Bivalvia</taxon>
        <taxon>Autobranchia</taxon>
        <taxon>Pteriomorphia</taxon>
        <taxon>Pterioida</taxon>
        <taxon>Pterioidea</taxon>
        <taxon>Pteriidae</taxon>
        <taxon>Pinctada</taxon>
    </lineage>
</organism>
<comment type="caution">
    <text evidence="1">The sequence shown here is derived from an EMBL/GenBank/DDBJ whole genome shotgun (WGS) entry which is preliminary data.</text>
</comment>
<dbReference type="EMBL" id="VSWD01000003">
    <property type="protein sequence ID" value="KAK3106640.1"/>
    <property type="molecule type" value="Genomic_DNA"/>
</dbReference>
<dbReference type="Proteomes" id="UP001186944">
    <property type="component" value="Unassembled WGS sequence"/>
</dbReference>
<dbReference type="PANTHER" id="PTHR31912">
    <property type="entry name" value="IP13529P"/>
    <property type="match status" value="1"/>
</dbReference>
<evidence type="ECO:0008006" key="3">
    <source>
        <dbReference type="Google" id="ProtNLM"/>
    </source>
</evidence>
<evidence type="ECO:0000313" key="2">
    <source>
        <dbReference type="Proteomes" id="UP001186944"/>
    </source>
</evidence>
<keyword evidence="2" id="KW-1185">Reference proteome</keyword>
<evidence type="ECO:0000313" key="1">
    <source>
        <dbReference type="EMBL" id="KAK3106640.1"/>
    </source>
</evidence>
<accession>A0AA89C9E3</accession>
<dbReference type="PANTHER" id="PTHR31912:SF34">
    <property type="entry name" value="NOTOCHORD-RELATED PROTEIN"/>
    <property type="match status" value="1"/>
</dbReference>
<protein>
    <recommendedName>
        <fullName evidence="3">C2H2-type domain-containing protein</fullName>
    </recommendedName>
</protein>
<proteinExistence type="predicted"/>
<reference evidence="1" key="1">
    <citation type="submission" date="2019-08" db="EMBL/GenBank/DDBJ databases">
        <title>The improved chromosome-level genome for the pearl oyster Pinctada fucata martensii using PacBio sequencing and Hi-C.</title>
        <authorList>
            <person name="Zheng Z."/>
        </authorList>
    </citation>
    <scope>NUCLEOTIDE SEQUENCE</scope>
    <source>
        <strain evidence="1">ZZ-2019</strain>
        <tissue evidence="1">Adductor muscle</tissue>
    </source>
</reference>
<dbReference type="AlphaFoldDB" id="A0AA89C9E3"/>
<gene>
    <name evidence="1" type="ORF">FSP39_024301</name>
</gene>
<sequence length="701" mass="80038">MAEAEADSADAVVNTAMFTCKACDFTTNKRSNFNAHVLSSKHSKLLFLQGNNDQSNVDNINTSDNQTPAPETEFEILNTAVSDSAEDADRTYDNNFEAYNEDTDTGIKTDWQPFQSKTEMLCYILMNSSTHPLSEEVVKFILFILKESGVSDVPSLARLKEIQIGNWRCEDMLKEGTDSKGIPYWIIKPSELVKLQISNPTVSDKVIRMPRERSSISHPADAEKWQKDISFNLGYEHQKAKIRVPINLFLDDTSTHKSKRWLPLHCIQMQLSGLPLKERMKQPNNLFIGASEKTEIMDLGKSVIEDLEETERDNIIAYDAYSRQECIVKPSLDVIVADFAMMSHCTNHLGAAATKYCPICYADAEHFDVICDHRDPQRTQRHLDLLNIISSNKEKSKLRKENGVKEHTNCFWGVINPHRDIPIGILHLIPLGLAKHLVKHIIGCISDEKIKKLAAHIEAHSGNRFTDFFMHIDSRQGKDFKDYVDDIKRHGPPVAYQEDAFEKNHGTIRDCIFQQNQKARSRDTGLKFLRKSICDLFSVEDTTKNKMNGNVMTAEKDSMTKCKAVTVNQDLANCDDWIEYENAQKEKTIGIFKEGLLIHPKKGETKMVAIMRKAEPCKDAPSQLGCNKFTLTPEIEAVSTTHLKRKVEMVHDCHGGNCFLSERRVRQKIEQKEVWVEKVHLVHNLLHKCYFENNYVLRDLH</sequence>
<name>A0AA89C9E3_PINIB</name>